<feature type="transmembrane region" description="Helical" evidence="2">
    <location>
        <begin position="1037"/>
        <end position="1053"/>
    </location>
</feature>
<feature type="transmembrane region" description="Helical" evidence="2">
    <location>
        <begin position="1083"/>
        <end position="1104"/>
    </location>
</feature>
<feature type="transmembrane region" description="Helical" evidence="2">
    <location>
        <begin position="106"/>
        <end position="127"/>
    </location>
</feature>
<keyword evidence="2" id="KW-0472">Membrane</keyword>
<feature type="region of interest" description="Disordered" evidence="1">
    <location>
        <begin position="1"/>
        <end position="30"/>
    </location>
</feature>
<evidence type="ECO:0000256" key="2">
    <source>
        <dbReference type="SAM" id="Phobius"/>
    </source>
</evidence>
<feature type="transmembrane region" description="Helical" evidence="2">
    <location>
        <begin position="1421"/>
        <end position="1440"/>
    </location>
</feature>
<feature type="transmembrane region" description="Helical" evidence="2">
    <location>
        <begin position="1343"/>
        <end position="1361"/>
    </location>
</feature>
<feature type="transmembrane region" description="Helical" evidence="2">
    <location>
        <begin position="1447"/>
        <end position="1468"/>
    </location>
</feature>
<evidence type="ECO:0000313" key="4">
    <source>
        <dbReference type="Proteomes" id="UP001063368"/>
    </source>
</evidence>
<keyword evidence="2" id="KW-0812">Transmembrane</keyword>
<feature type="transmembrane region" description="Helical" evidence="2">
    <location>
        <begin position="960"/>
        <end position="980"/>
    </location>
</feature>
<feature type="transmembrane region" description="Helical" evidence="2">
    <location>
        <begin position="684"/>
        <end position="703"/>
    </location>
</feature>
<feature type="transmembrane region" description="Helical" evidence="2">
    <location>
        <begin position="1254"/>
        <end position="1272"/>
    </location>
</feature>
<feature type="transmembrane region" description="Helical" evidence="2">
    <location>
        <begin position="1172"/>
        <end position="1192"/>
    </location>
</feature>
<name>A0ABY6FQB7_9MICC</name>
<reference evidence="3" key="1">
    <citation type="submission" date="2022-09" db="EMBL/GenBank/DDBJ databases">
        <authorList>
            <person name="Li D."/>
            <person name="Cheng J."/>
            <person name="Li Y."/>
        </authorList>
    </citation>
    <scope>NUCLEOTIDE SEQUENCE</scope>
    <source>
        <strain evidence="3">DL</strain>
    </source>
</reference>
<feature type="transmembrane region" description="Helical" evidence="2">
    <location>
        <begin position="793"/>
        <end position="811"/>
    </location>
</feature>
<feature type="transmembrane region" description="Helical" evidence="2">
    <location>
        <begin position="1496"/>
        <end position="1512"/>
    </location>
</feature>
<feature type="transmembrane region" description="Helical" evidence="2">
    <location>
        <begin position="575"/>
        <end position="592"/>
    </location>
</feature>
<feature type="transmembrane region" description="Helical" evidence="2">
    <location>
        <begin position="77"/>
        <end position="94"/>
    </location>
</feature>
<feature type="transmembrane region" description="Helical" evidence="2">
    <location>
        <begin position="50"/>
        <end position="71"/>
    </location>
</feature>
<feature type="transmembrane region" description="Helical" evidence="2">
    <location>
        <begin position="866"/>
        <end position="888"/>
    </location>
</feature>
<dbReference type="EMBL" id="CP106856">
    <property type="protein sequence ID" value="UYB35410.1"/>
    <property type="molecule type" value="Genomic_DNA"/>
</dbReference>
<feature type="transmembrane region" description="Helical" evidence="2">
    <location>
        <begin position="1311"/>
        <end position="1331"/>
    </location>
</feature>
<feature type="transmembrane region" description="Helical" evidence="2">
    <location>
        <begin position="352"/>
        <end position="373"/>
    </location>
</feature>
<sequence length="1553" mass="158779">MPGPGNPVLDDPGARTPSTPPQPTPPLPAPLTEAELAERKRRRDLRNINITLYSGSLLLVAAAALFIGISIPEQARFAGVAVLAALFYASGLVIHSRKEALRPAAVAFTGTGLALIPVVGLAFYNLILPDPMLAWLLTSVVGTAGFAYAAARLDSRVVSYLALTFLLSTALASGAALRSGIVWYFICTVLLATLISLAAIRKPRWLRNIYLEAFVASHRFLVPATAAAAVLTATDLGSGPLSVLFLVFAAYYGVLLWAAPRSQALVHSYGLRSAATAGFAILTFRLTDSWPATLLAAVVLLGAQAALLLAGRHWYLQVAAGADLPGAGRRPRAERDSDADGHVRGRAEQIHLADVLVILAVQFLAGTAAAVAYAVDSQAGGPGEALLFAATAVTVQLTLCASAWRLTQRAEFLAPAGVLTPALASLLTPAVQLWPVLLNLGILTGYFVLRAVRSGGRRRGGFVLAARASAAVVLPLAVFLVLRHQDAGTAGSWTAAAAFLAAAGSQLWSVLAAASGRGELFPRTVPAVSAAAAVLLAAVLRFQDFPSTAPALGALWIIVLLNAAYSLLPLRSNRELAAGYAPVAFLAAAVLGAGLLGVRGYVLLTGAALAYSLLQSLKPVIPALRAWHFAAAQVLLTVLAGLLVADLGLGTDGVFIVIAAVLAAQHVARTLLGSRLENFGPVHALRWGTLLALAAVPPAYYVLLSAAARPETGTVLLLTAAGSAVLAQLAAALRPRRAGGFPGAPAAAAALVLLLAVGVRTAEFPAAVSTLWVLWVAFAANLLTAVLHRQNRLALLAPAGFAAGMLLGAGILGLRGYELLFAAALAYCLALVRDRSTGLRGIYLAGAQGTGTVLAALLAADAAGNSLSAFAAALGLGLAAGHLLRTVLHDRLKALGAVEPLRWGGLAALAAVPVSCLLFEHVLDSAAVLTAVLSAAAAFMGTELDAAFRKGRGMALPHTPHLVLAAAAGAALAVPAVRVIDGPYALWALGVLWLGLGANVLCSLLLGAGRWELLAAAGFTGAALTGAGLLGLRGYELLVLAALACGLFLARFRTAHRGQYLLAAQLLAGILALLVARDAGGNIHGLASAGAAALAAAQIVRSLLEPRPGAGWARAALWTSMGILTLAPAAYAVLLTGSPRRDVVALQLVLLLAVSVTEFARNRYVPALLPGLYAVGALPLVLSDAVVLASGAVLTGPVMPAAAAGLVLAALGAGALAGHIRVRSDAGLATALLAASVAYAVAVLPAAAANGGNLLAAALAPALLSAAALAVSYTRGIPWLAAGTPVLLLAAALLASAGFEQELLGRPFTPGYGLLWPVWATALVLQALRLFLSLGDDISRLRVRIMGAGSSFVLLLGAVPAMAEYNLSAVAGAVSLIAALGLAVREVPGALRETAAEAACLPAALAVLRIVWFAAGGVDAFWSLQFWVVVLAGIAAWEYLRHRPRRGTVLLAGSAVILSGSGLGTVVSGGTGEQLWALVAHAGLLAFGLLASRKLFTLWGAAGVALAVLWYLRGYTFLLLALLAVGLIALAVWRLTRVRAAPEPPVQETLEER</sequence>
<keyword evidence="4" id="KW-1185">Reference proteome</keyword>
<feature type="transmembrane region" description="Helical" evidence="2">
    <location>
        <begin position="525"/>
        <end position="543"/>
    </location>
</feature>
<evidence type="ECO:0000256" key="1">
    <source>
        <dbReference type="SAM" id="MobiDB-lite"/>
    </source>
</evidence>
<feature type="transmembrane region" description="Helical" evidence="2">
    <location>
        <begin position="1228"/>
        <end position="1248"/>
    </location>
</feature>
<protein>
    <recommendedName>
        <fullName evidence="5">DUF2339 domain-containing protein</fullName>
    </recommendedName>
</protein>
<keyword evidence="2" id="KW-1133">Transmembrane helix</keyword>
<feature type="transmembrane region" description="Helical" evidence="2">
    <location>
        <begin position="1396"/>
        <end position="1415"/>
    </location>
</feature>
<feature type="transmembrane region" description="Helical" evidence="2">
    <location>
        <begin position="1279"/>
        <end position="1299"/>
    </location>
</feature>
<evidence type="ECO:0000313" key="3">
    <source>
        <dbReference type="EMBL" id="UYB35410.1"/>
    </source>
</evidence>
<feature type="transmembrane region" description="Helical" evidence="2">
    <location>
        <begin position="740"/>
        <end position="758"/>
    </location>
</feature>
<feature type="transmembrane region" description="Helical" evidence="2">
    <location>
        <begin position="1060"/>
        <end position="1077"/>
    </location>
</feature>
<feature type="transmembrane region" description="Helical" evidence="2">
    <location>
        <begin position="549"/>
        <end position="568"/>
    </location>
</feature>
<feature type="transmembrane region" description="Helical" evidence="2">
    <location>
        <begin position="1367"/>
        <end position="1384"/>
    </location>
</feature>
<feature type="transmembrane region" description="Helical" evidence="2">
    <location>
        <begin position="1143"/>
        <end position="1160"/>
    </location>
</feature>
<feature type="transmembrane region" description="Helical" evidence="2">
    <location>
        <begin position="433"/>
        <end position="449"/>
    </location>
</feature>
<feature type="compositionally biased region" description="Pro residues" evidence="1">
    <location>
        <begin position="18"/>
        <end position="29"/>
    </location>
</feature>
<feature type="transmembrane region" description="Helical" evidence="2">
    <location>
        <begin position="764"/>
        <end position="786"/>
    </location>
</feature>
<feature type="transmembrane region" description="Helical" evidence="2">
    <location>
        <begin position="181"/>
        <end position="200"/>
    </location>
</feature>
<feature type="transmembrane region" description="Helical" evidence="2">
    <location>
        <begin position="493"/>
        <end position="513"/>
    </location>
</feature>
<gene>
    <name evidence="3" type="ORF">N9A08_12330</name>
</gene>
<feature type="transmembrane region" description="Helical" evidence="2">
    <location>
        <begin position="292"/>
        <end position="310"/>
    </location>
</feature>
<organism evidence="3 4">
    <name type="scientific">Arthrobacter koreensis</name>
    <dbReference type="NCBI Taxonomy" id="199136"/>
    <lineage>
        <taxon>Bacteria</taxon>
        <taxon>Bacillati</taxon>
        <taxon>Actinomycetota</taxon>
        <taxon>Actinomycetes</taxon>
        <taxon>Micrococcales</taxon>
        <taxon>Micrococcaceae</taxon>
        <taxon>Arthrobacter</taxon>
    </lineage>
</organism>
<dbReference type="RefSeq" id="WP_263127435.1">
    <property type="nucleotide sequence ID" value="NZ_CP106856.1"/>
</dbReference>
<feature type="transmembrane region" description="Helical" evidence="2">
    <location>
        <begin position="1518"/>
        <end position="1536"/>
    </location>
</feature>
<feature type="transmembrane region" description="Helical" evidence="2">
    <location>
        <begin position="385"/>
        <end position="404"/>
    </location>
</feature>
<feature type="transmembrane region" description="Helical" evidence="2">
    <location>
        <begin position="1116"/>
        <end position="1137"/>
    </location>
</feature>
<feature type="transmembrane region" description="Helical" evidence="2">
    <location>
        <begin position="269"/>
        <end position="286"/>
    </location>
</feature>
<feature type="transmembrane region" description="Helical" evidence="2">
    <location>
        <begin position="926"/>
        <end position="948"/>
    </location>
</feature>
<feature type="transmembrane region" description="Helical" evidence="2">
    <location>
        <begin position="841"/>
        <end position="860"/>
    </location>
</feature>
<feature type="transmembrane region" description="Helical" evidence="2">
    <location>
        <begin position="157"/>
        <end position="175"/>
    </location>
</feature>
<evidence type="ECO:0008006" key="5">
    <source>
        <dbReference type="Google" id="ProtNLM"/>
    </source>
</evidence>
<proteinExistence type="predicted"/>
<feature type="transmembrane region" description="Helical" evidence="2">
    <location>
        <begin position="1198"/>
        <end position="1216"/>
    </location>
</feature>
<feature type="transmembrane region" description="Helical" evidence="2">
    <location>
        <begin position="900"/>
        <end position="920"/>
    </location>
</feature>
<feature type="transmembrane region" description="Helical" evidence="2">
    <location>
        <begin position="133"/>
        <end position="150"/>
    </location>
</feature>
<feature type="transmembrane region" description="Helical" evidence="2">
    <location>
        <begin position="239"/>
        <end position="257"/>
    </location>
</feature>
<dbReference type="Proteomes" id="UP001063368">
    <property type="component" value="Chromosome"/>
</dbReference>
<feature type="transmembrane region" description="Helical" evidence="2">
    <location>
        <begin position="461"/>
        <end position="481"/>
    </location>
</feature>
<feature type="transmembrane region" description="Helical" evidence="2">
    <location>
        <begin position="1474"/>
        <end position="1491"/>
    </location>
</feature>
<feature type="transmembrane region" description="Helical" evidence="2">
    <location>
        <begin position="986"/>
        <end position="1006"/>
    </location>
</feature>
<accession>A0ABY6FQB7</accession>
<feature type="transmembrane region" description="Helical" evidence="2">
    <location>
        <begin position="715"/>
        <end position="733"/>
    </location>
</feature>